<protein>
    <recommendedName>
        <fullName evidence="4">HTH luxR-type domain-containing protein</fullName>
    </recommendedName>
</protein>
<dbReference type="PANTHER" id="PTHR44688">
    <property type="entry name" value="DNA-BINDING TRANSCRIPTIONAL ACTIVATOR DEVR_DOSR"/>
    <property type="match status" value="1"/>
</dbReference>
<keyword evidence="6" id="KW-1185">Reference proteome</keyword>
<dbReference type="InterPro" id="IPR036388">
    <property type="entry name" value="WH-like_DNA-bd_sf"/>
</dbReference>
<keyword evidence="1" id="KW-0805">Transcription regulation</keyword>
<evidence type="ECO:0000259" key="4">
    <source>
        <dbReference type="PROSITE" id="PS50043"/>
    </source>
</evidence>
<dbReference type="InterPro" id="IPR000792">
    <property type="entry name" value="Tscrpt_reg_LuxR_C"/>
</dbReference>
<dbReference type="GO" id="GO:0003677">
    <property type="term" value="F:DNA binding"/>
    <property type="evidence" value="ECO:0007669"/>
    <property type="project" value="UniProtKB-KW"/>
</dbReference>
<dbReference type="EMBL" id="WNWM01000002">
    <property type="protein sequence ID" value="MUI13719.1"/>
    <property type="molecule type" value="Genomic_DNA"/>
</dbReference>
<evidence type="ECO:0000256" key="3">
    <source>
        <dbReference type="ARBA" id="ARBA00023163"/>
    </source>
</evidence>
<name>A0A6I3XAA1_9BURK</name>
<dbReference type="PROSITE" id="PS50043">
    <property type="entry name" value="HTH_LUXR_2"/>
    <property type="match status" value="1"/>
</dbReference>
<dbReference type="Pfam" id="PF00196">
    <property type="entry name" value="GerE"/>
    <property type="match status" value="1"/>
</dbReference>
<gene>
    <name evidence="5" type="ORF">GJV26_14795</name>
</gene>
<accession>A0A6I3XAA1</accession>
<dbReference type="AlphaFoldDB" id="A0A6I3XAA1"/>
<dbReference type="SMART" id="SM00421">
    <property type="entry name" value="HTH_LUXR"/>
    <property type="match status" value="1"/>
</dbReference>
<dbReference type="GO" id="GO:0006355">
    <property type="term" value="P:regulation of DNA-templated transcription"/>
    <property type="evidence" value="ECO:0007669"/>
    <property type="project" value="InterPro"/>
</dbReference>
<dbReference type="PROSITE" id="PS00622">
    <property type="entry name" value="HTH_LUXR_1"/>
    <property type="match status" value="1"/>
</dbReference>
<evidence type="ECO:0000256" key="2">
    <source>
        <dbReference type="ARBA" id="ARBA00023125"/>
    </source>
</evidence>
<reference evidence="5 6" key="1">
    <citation type="submission" date="2019-11" db="EMBL/GenBank/DDBJ databases">
        <title>Draft Genome Sequences of Six Type Strains of the Genus Massilia.</title>
        <authorList>
            <person name="Miess H."/>
            <person name="Frediansyah A."/>
            <person name="Goeker M."/>
            <person name="Gross H."/>
        </authorList>
    </citation>
    <scope>NUCLEOTIDE SEQUENCE [LARGE SCALE GENOMIC DNA]</scope>
    <source>
        <strain evidence="5 6">DSM 17513</strain>
    </source>
</reference>
<dbReference type="PANTHER" id="PTHR44688:SF25">
    <property type="entry name" value="HTH LUXR-TYPE DOMAIN-CONTAINING PROTEIN"/>
    <property type="match status" value="1"/>
</dbReference>
<comment type="caution">
    <text evidence="5">The sequence shown here is derived from an EMBL/GenBank/DDBJ whole genome shotgun (WGS) entry which is preliminary data.</text>
</comment>
<keyword evidence="2" id="KW-0238">DNA-binding</keyword>
<dbReference type="CDD" id="cd06170">
    <property type="entry name" value="LuxR_C_like"/>
    <property type="match status" value="1"/>
</dbReference>
<feature type="domain" description="HTH luxR-type" evidence="4">
    <location>
        <begin position="45"/>
        <end position="110"/>
    </location>
</feature>
<dbReference type="Proteomes" id="UP000431684">
    <property type="component" value="Unassembled WGS sequence"/>
</dbReference>
<sequence>MKIPQSSRPPGFSGENRYAACKMPVIAVDNGNRYIPAQVTADLAEYIETEALSAREAEVLSIVAAGNSNKHVAKILGISEDTVKVHMRAVLAKLGARDRTHAVAIAFRRGILTSKT</sequence>
<dbReference type="OrthoDB" id="9780593at2"/>
<evidence type="ECO:0000256" key="1">
    <source>
        <dbReference type="ARBA" id="ARBA00023015"/>
    </source>
</evidence>
<dbReference type="Gene3D" id="1.10.10.10">
    <property type="entry name" value="Winged helix-like DNA-binding domain superfamily/Winged helix DNA-binding domain"/>
    <property type="match status" value="1"/>
</dbReference>
<dbReference type="InterPro" id="IPR016032">
    <property type="entry name" value="Sig_transdc_resp-reg_C-effctor"/>
</dbReference>
<proteinExistence type="predicted"/>
<dbReference type="SUPFAM" id="SSF46894">
    <property type="entry name" value="C-terminal effector domain of the bipartite response regulators"/>
    <property type="match status" value="1"/>
</dbReference>
<evidence type="ECO:0000313" key="5">
    <source>
        <dbReference type="EMBL" id="MUI13719.1"/>
    </source>
</evidence>
<evidence type="ECO:0000313" key="6">
    <source>
        <dbReference type="Proteomes" id="UP000431684"/>
    </source>
</evidence>
<keyword evidence="3" id="KW-0804">Transcription</keyword>
<dbReference type="PRINTS" id="PR00038">
    <property type="entry name" value="HTHLUXR"/>
</dbReference>
<organism evidence="5 6">
    <name type="scientific">Pseudoduganella dura</name>
    <dbReference type="NCBI Taxonomy" id="321982"/>
    <lineage>
        <taxon>Bacteria</taxon>
        <taxon>Pseudomonadati</taxon>
        <taxon>Pseudomonadota</taxon>
        <taxon>Betaproteobacteria</taxon>
        <taxon>Burkholderiales</taxon>
        <taxon>Oxalobacteraceae</taxon>
        <taxon>Telluria group</taxon>
        <taxon>Pseudoduganella</taxon>
    </lineage>
</organism>